<evidence type="ECO:0000313" key="1">
    <source>
        <dbReference type="EMBL" id="AGL90830.1"/>
    </source>
</evidence>
<dbReference type="KEGG" id="nzs:SLY_0915"/>
<keyword evidence="2" id="KW-1185">Reference proteome</keyword>
<dbReference type="AlphaFoldDB" id="R4RN87"/>
<gene>
    <name evidence="1" type="ORF">SLY_0915</name>
</gene>
<evidence type="ECO:0000313" key="2">
    <source>
        <dbReference type="Proteomes" id="UP000013941"/>
    </source>
</evidence>
<dbReference type="EMBL" id="CP002548">
    <property type="protein sequence ID" value="AGL90830.1"/>
    <property type="molecule type" value="Genomic_DNA"/>
</dbReference>
<dbReference type="Proteomes" id="UP000013941">
    <property type="component" value="Chromosome"/>
</dbReference>
<name>R4RN87_PHYAS</name>
<accession>R4RN87</accession>
<dbReference type="HOGENOM" id="CLU_3358809_0_0_14"/>
<reference evidence="1 2" key="1">
    <citation type="journal article" date="2013" name="BMC Genomics">
        <title>Comparison of the complete genome sequence of two closely related isolates of 'Candidatus Phytoplasma australiense' reveals genome plasticity.</title>
        <authorList>
            <person name="Andersen M.T."/>
            <person name="Liefting L.W."/>
            <person name="Havukkala I."/>
            <person name="Beever R.E."/>
        </authorList>
    </citation>
    <scope>NUCLEOTIDE SEQUENCE [LARGE SCALE GENOMIC DNA]</scope>
    <source>
        <strain evidence="1 2">NZSb11</strain>
    </source>
</reference>
<organism evidence="1 2">
    <name type="scientific">Strawberry lethal yellows phytoplasma (CPA) str. NZSb11</name>
    <dbReference type="NCBI Taxonomy" id="980422"/>
    <lineage>
        <taxon>Bacteria</taxon>
        <taxon>Bacillati</taxon>
        <taxon>Mycoplasmatota</taxon>
        <taxon>Mollicutes</taxon>
        <taxon>Acholeplasmatales</taxon>
        <taxon>Acholeplasmataceae</taxon>
        <taxon>Candidatus Phytoplasma</taxon>
        <taxon>16SrXII (Stolbur group)</taxon>
    </lineage>
</organism>
<protein>
    <submittedName>
        <fullName evidence="1">Uncharacterized protein</fullName>
    </submittedName>
</protein>
<sequence length="36" mass="4506">MMFYNFMLFFYVDNNKTYYKKIIKHTTTCKIQSKSK</sequence>
<proteinExistence type="predicted"/>